<sequence>MDDRQIDIRTYVSLSIILALFIIVIFGFFHLRQGPSPNLYQYETFTSKEQIQLHIVKTAADNFEPISIATNVKDSGYMGINAGFFYEGNLLSVAIVNDDPANGSPADFGSGGSNVKYERGTFVFDKVAKKTSIQAVQSAADIQVMNRGSYWAVGGISMSLNDLRWKERAEKEALPAMYEARLRSGILYDEAANVYATVTPDRVTAEQFRQAIYEYMSIKNIIGDGIFLDGDGSAQLYVREQHIHGDERKVYAMLRLLQ</sequence>
<feature type="transmembrane region" description="Helical" evidence="1">
    <location>
        <begin position="12"/>
        <end position="31"/>
    </location>
</feature>
<evidence type="ECO:0000313" key="3">
    <source>
        <dbReference type="Proteomes" id="UP001199916"/>
    </source>
</evidence>
<dbReference type="EMBL" id="JAJNBZ010000001">
    <property type="protein sequence ID" value="MCE5168178.1"/>
    <property type="molecule type" value="Genomic_DNA"/>
</dbReference>
<evidence type="ECO:0000313" key="2">
    <source>
        <dbReference type="EMBL" id="MCE5168178.1"/>
    </source>
</evidence>
<evidence type="ECO:0008006" key="4">
    <source>
        <dbReference type="Google" id="ProtNLM"/>
    </source>
</evidence>
<keyword evidence="3" id="KW-1185">Reference proteome</keyword>
<dbReference type="RefSeq" id="WP_233695497.1">
    <property type="nucleotide sequence ID" value="NZ_JAJNBZ010000001.1"/>
</dbReference>
<keyword evidence="1" id="KW-1133">Transmembrane helix</keyword>
<keyword evidence="1" id="KW-0812">Transmembrane</keyword>
<comment type="caution">
    <text evidence="2">The sequence shown here is derived from an EMBL/GenBank/DDBJ whole genome shotgun (WGS) entry which is preliminary data.</text>
</comment>
<name>A0ABS8Y8S0_9BACL</name>
<organism evidence="2 3">
    <name type="scientific">Paenibacillus profundus</name>
    <dbReference type="NCBI Taxonomy" id="1173085"/>
    <lineage>
        <taxon>Bacteria</taxon>
        <taxon>Bacillati</taxon>
        <taxon>Bacillota</taxon>
        <taxon>Bacilli</taxon>
        <taxon>Bacillales</taxon>
        <taxon>Paenibacillaceae</taxon>
        <taxon>Paenibacillus</taxon>
    </lineage>
</organism>
<gene>
    <name evidence="2" type="ORF">LQV63_02430</name>
</gene>
<protein>
    <recommendedName>
        <fullName evidence="4">Phosphodiester glycosidase domain-containing protein</fullName>
    </recommendedName>
</protein>
<reference evidence="2 3" key="1">
    <citation type="submission" date="2021-11" db="EMBL/GenBank/DDBJ databases">
        <title>Draft genome sequence of Paenibacillus profundus YoMME, a new Gram-positive bacteria with exoelectrogenic properties.</title>
        <authorList>
            <person name="Hubenova Y."/>
            <person name="Hubenova E."/>
            <person name="Manasiev Y."/>
            <person name="Peykov S."/>
            <person name="Mitov M."/>
        </authorList>
    </citation>
    <scope>NUCLEOTIDE SEQUENCE [LARGE SCALE GENOMIC DNA]</scope>
    <source>
        <strain evidence="2 3">YoMME</strain>
    </source>
</reference>
<dbReference type="Proteomes" id="UP001199916">
    <property type="component" value="Unassembled WGS sequence"/>
</dbReference>
<evidence type="ECO:0000256" key="1">
    <source>
        <dbReference type="SAM" id="Phobius"/>
    </source>
</evidence>
<accession>A0ABS8Y8S0</accession>
<proteinExistence type="predicted"/>
<keyword evidence="1" id="KW-0472">Membrane</keyword>